<comment type="subcellular location">
    <subcellularLocation>
        <location evidence="2">Cell membrane</location>
    </subcellularLocation>
    <subcellularLocation>
        <location evidence="1">Membrane</location>
        <topology evidence="1">Multi-pass membrane protein</topology>
    </subcellularLocation>
</comment>
<feature type="transmembrane region" description="Helical" evidence="7">
    <location>
        <begin position="349"/>
        <end position="372"/>
    </location>
</feature>
<feature type="transmembrane region" description="Helical" evidence="7">
    <location>
        <begin position="263"/>
        <end position="285"/>
    </location>
</feature>
<feature type="transmembrane region" description="Helical" evidence="7">
    <location>
        <begin position="149"/>
        <end position="170"/>
    </location>
</feature>
<accession>A0A6J2W8C6</accession>
<keyword evidence="5 7" id="KW-0472">Membrane</keyword>
<dbReference type="OrthoDB" id="430300at2759"/>
<keyword evidence="8" id="KW-1185">Reference proteome</keyword>
<dbReference type="PANTHER" id="PTHR23507:SF36">
    <property type="entry name" value="THYMIC STROMAL COTRANSPORTER HOMOLOG ISOFORM X2"/>
    <property type="match status" value="1"/>
</dbReference>
<dbReference type="AlphaFoldDB" id="A0A6J2W8C6"/>
<feature type="transmembrane region" description="Helical" evidence="7">
    <location>
        <begin position="52"/>
        <end position="71"/>
    </location>
</feature>
<feature type="transmembrane region" description="Helical" evidence="7">
    <location>
        <begin position="110"/>
        <end position="137"/>
    </location>
</feature>
<evidence type="ECO:0000313" key="9">
    <source>
        <dbReference type="RefSeq" id="XP_030639606.1"/>
    </source>
</evidence>
<dbReference type="InterPro" id="IPR036259">
    <property type="entry name" value="MFS_trans_sf"/>
</dbReference>
<protein>
    <submittedName>
        <fullName evidence="9">Thymic stromal cotransporter homolog</fullName>
    </submittedName>
</protein>
<keyword evidence="3 7" id="KW-0812">Transmembrane</keyword>
<evidence type="ECO:0000256" key="4">
    <source>
        <dbReference type="ARBA" id="ARBA00022989"/>
    </source>
</evidence>
<dbReference type="InterPro" id="IPR011701">
    <property type="entry name" value="MFS"/>
</dbReference>
<organism evidence="8 9">
    <name type="scientific">Chanos chanos</name>
    <name type="common">Milkfish</name>
    <name type="synonym">Mugil chanos</name>
    <dbReference type="NCBI Taxonomy" id="29144"/>
    <lineage>
        <taxon>Eukaryota</taxon>
        <taxon>Metazoa</taxon>
        <taxon>Chordata</taxon>
        <taxon>Craniata</taxon>
        <taxon>Vertebrata</taxon>
        <taxon>Euteleostomi</taxon>
        <taxon>Actinopterygii</taxon>
        <taxon>Neopterygii</taxon>
        <taxon>Teleostei</taxon>
        <taxon>Ostariophysi</taxon>
        <taxon>Gonorynchiformes</taxon>
        <taxon>Chanidae</taxon>
        <taxon>Chanos</taxon>
    </lineage>
</organism>
<dbReference type="SUPFAM" id="SSF103473">
    <property type="entry name" value="MFS general substrate transporter"/>
    <property type="match status" value="1"/>
</dbReference>
<gene>
    <name evidence="9" type="primary">LOC115820250</name>
</gene>
<dbReference type="PRINTS" id="PR01035">
    <property type="entry name" value="TCRTETA"/>
</dbReference>
<feature type="transmembrane region" description="Helical" evidence="7">
    <location>
        <begin position="292"/>
        <end position="311"/>
    </location>
</feature>
<evidence type="ECO:0000256" key="2">
    <source>
        <dbReference type="ARBA" id="ARBA00004236"/>
    </source>
</evidence>
<evidence type="ECO:0000256" key="1">
    <source>
        <dbReference type="ARBA" id="ARBA00004141"/>
    </source>
</evidence>
<dbReference type="GO" id="GO:0016020">
    <property type="term" value="C:membrane"/>
    <property type="evidence" value="ECO:0007669"/>
    <property type="project" value="UniProtKB-SubCell"/>
</dbReference>
<name>A0A6J2W8C6_CHACN</name>
<evidence type="ECO:0000313" key="8">
    <source>
        <dbReference type="Proteomes" id="UP000504632"/>
    </source>
</evidence>
<feature type="transmembrane region" description="Helical" evidence="7">
    <location>
        <begin position="83"/>
        <end position="104"/>
    </location>
</feature>
<proteinExistence type="inferred from homology"/>
<dbReference type="RefSeq" id="XP_030639606.1">
    <property type="nucleotide sequence ID" value="XM_030783746.1"/>
</dbReference>
<dbReference type="Pfam" id="PF07690">
    <property type="entry name" value="MFS_1"/>
    <property type="match status" value="1"/>
</dbReference>
<evidence type="ECO:0000256" key="3">
    <source>
        <dbReference type="ARBA" id="ARBA00022692"/>
    </source>
</evidence>
<comment type="similarity">
    <text evidence="6">Belongs to the major facilitator superfamily. SLC46A family.</text>
</comment>
<sequence length="413" mass="44487">MCAVLSLVEPVVIVHKVGNSFFQLALTLTVYNHSLLEADGQPNQAQAVSSHFLLIHSVLSVLLGTLAIIPLGRMADRRGPKVLLVVPQVGSVLGMCFLLFFLLWELPLWFLYFGAVVYGLSGGSPAYWAGVVSMAALSSKPGHRTLKLNVVDFCGGVAGVLGGLLAGYVYGGKSGVILVLTAILLIVLGLLYSTLLLSFPISPVTEGSQPLAQPQGDWNMNTREVVLLVGSMVLFMLGMEGAENVLSLYVLKPPLAWDSVWAGYGQAATNAMYLTSFLGVLVLSGPLGDQSLCLLGIISNCTGMALMAFATHSWVYFMARAVMLFACVPMPTLRAMLSKVLDAQQYGRVFGLLQLVLAVTEVLSTVIFTSVYPLTLDWHGGLCFLLSCFISYLSVIPILYLSYRGRRQDYTAI</sequence>
<feature type="transmembrane region" description="Helical" evidence="7">
    <location>
        <begin position="378"/>
        <end position="401"/>
    </location>
</feature>
<dbReference type="InParanoid" id="A0A6J2W8C6"/>
<reference evidence="9" key="1">
    <citation type="submission" date="2025-08" db="UniProtKB">
        <authorList>
            <consortium name="RefSeq"/>
        </authorList>
    </citation>
    <scope>IDENTIFICATION</scope>
</reference>
<evidence type="ECO:0000256" key="6">
    <source>
        <dbReference type="ARBA" id="ARBA00038227"/>
    </source>
</evidence>
<evidence type="ECO:0000256" key="7">
    <source>
        <dbReference type="SAM" id="Phobius"/>
    </source>
</evidence>
<dbReference type="Proteomes" id="UP000504632">
    <property type="component" value="Chromosome 9"/>
</dbReference>
<dbReference type="GeneID" id="115820250"/>
<evidence type="ECO:0000256" key="5">
    <source>
        <dbReference type="ARBA" id="ARBA00023136"/>
    </source>
</evidence>
<feature type="transmembrane region" description="Helical" evidence="7">
    <location>
        <begin position="225"/>
        <end position="251"/>
    </location>
</feature>
<feature type="transmembrane region" description="Helical" evidence="7">
    <location>
        <begin position="317"/>
        <end position="337"/>
    </location>
</feature>
<feature type="transmembrane region" description="Helical" evidence="7">
    <location>
        <begin position="176"/>
        <end position="199"/>
    </location>
</feature>
<dbReference type="InterPro" id="IPR001958">
    <property type="entry name" value="Tet-R_TetA/multi-R_MdtG-like"/>
</dbReference>
<dbReference type="PANTHER" id="PTHR23507">
    <property type="entry name" value="ZGC:174356"/>
    <property type="match status" value="1"/>
</dbReference>
<dbReference type="GO" id="GO:0022857">
    <property type="term" value="F:transmembrane transporter activity"/>
    <property type="evidence" value="ECO:0007669"/>
    <property type="project" value="InterPro"/>
</dbReference>
<dbReference type="Gene3D" id="1.20.1250.20">
    <property type="entry name" value="MFS general substrate transporter like domains"/>
    <property type="match status" value="2"/>
</dbReference>
<keyword evidence="4 7" id="KW-1133">Transmembrane helix</keyword>